<dbReference type="PANTHER" id="PTHR23028:SF131">
    <property type="entry name" value="BLR2367 PROTEIN"/>
    <property type="match status" value="1"/>
</dbReference>
<proteinExistence type="predicted"/>
<feature type="transmembrane region" description="Helical" evidence="1">
    <location>
        <begin position="412"/>
        <end position="434"/>
    </location>
</feature>
<keyword evidence="1" id="KW-0472">Membrane</keyword>
<feature type="transmembrane region" description="Helical" evidence="1">
    <location>
        <begin position="74"/>
        <end position="92"/>
    </location>
</feature>
<dbReference type="InterPro" id="IPR002656">
    <property type="entry name" value="Acyl_transf_3_dom"/>
</dbReference>
<evidence type="ECO:0000313" key="4">
    <source>
        <dbReference type="Proteomes" id="UP000252680"/>
    </source>
</evidence>
<feature type="transmembrane region" description="Helical" evidence="1">
    <location>
        <begin position="229"/>
        <end position="249"/>
    </location>
</feature>
<evidence type="ECO:0000313" key="3">
    <source>
        <dbReference type="EMBL" id="RBM08793.1"/>
    </source>
</evidence>
<evidence type="ECO:0000256" key="1">
    <source>
        <dbReference type="SAM" id="Phobius"/>
    </source>
</evidence>
<protein>
    <submittedName>
        <fullName evidence="3">Acyltransferase</fullName>
    </submittedName>
</protein>
<feature type="transmembrane region" description="Helical" evidence="1">
    <location>
        <begin position="318"/>
        <end position="337"/>
    </location>
</feature>
<feature type="transmembrane region" description="Helical" evidence="1">
    <location>
        <begin position="166"/>
        <end position="184"/>
    </location>
</feature>
<feature type="domain" description="Acyltransferase 3" evidence="2">
    <location>
        <begin position="71"/>
        <end position="431"/>
    </location>
</feature>
<organism evidence="3 4">
    <name type="scientific">Novacetimonas cocois</name>
    <dbReference type="NCBI Taxonomy" id="1747507"/>
    <lineage>
        <taxon>Bacteria</taxon>
        <taxon>Pseudomonadati</taxon>
        <taxon>Pseudomonadota</taxon>
        <taxon>Alphaproteobacteria</taxon>
        <taxon>Acetobacterales</taxon>
        <taxon>Acetobacteraceae</taxon>
        <taxon>Novacetimonas</taxon>
    </lineage>
</organism>
<feature type="transmembrane region" description="Helical" evidence="1">
    <location>
        <begin position="256"/>
        <end position="274"/>
    </location>
</feature>
<dbReference type="Proteomes" id="UP000252680">
    <property type="component" value="Unassembled WGS sequence"/>
</dbReference>
<dbReference type="InterPro" id="IPR050879">
    <property type="entry name" value="Acyltransferase_3"/>
</dbReference>
<keyword evidence="1" id="KW-1133">Transmembrane helix</keyword>
<comment type="caution">
    <text evidence="3">The sequence shown here is derived from an EMBL/GenBank/DDBJ whole genome shotgun (WGS) entry which is preliminary data.</text>
</comment>
<dbReference type="GO" id="GO:0016747">
    <property type="term" value="F:acyltransferase activity, transferring groups other than amino-acyl groups"/>
    <property type="evidence" value="ECO:0007669"/>
    <property type="project" value="InterPro"/>
</dbReference>
<feature type="transmembrane region" description="Helical" evidence="1">
    <location>
        <begin position="349"/>
        <end position="368"/>
    </location>
</feature>
<keyword evidence="3" id="KW-0808">Transferase</keyword>
<keyword evidence="3" id="KW-0012">Acyltransferase</keyword>
<feature type="transmembrane region" description="Helical" evidence="1">
    <location>
        <begin position="124"/>
        <end position="145"/>
    </location>
</feature>
<feature type="transmembrane region" description="Helical" evidence="1">
    <location>
        <begin position="286"/>
        <end position="306"/>
    </location>
</feature>
<keyword evidence="4" id="KW-1185">Reference proteome</keyword>
<dbReference type="AlphaFoldDB" id="A0A365YZA3"/>
<dbReference type="OrthoDB" id="9796461at2"/>
<name>A0A365YZA3_9PROT</name>
<dbReference type="EMBL" id="QEXL01000003">
    <property type="protein sequence ID" value="RBM08793.1"/>
    <property type="molecule type" value="Genomic_DNA"/>
</dbReference>
<accession>A0A365YZA3</accession>
<gene>
    <name evidence="3" type="ORF">NJLHNGOC_03250</name>
</gene>
<dbReference type="GO" id="GO:0000271">
    <property type="term" value="P:polysaccharide biosynthetic process"/>
    <property type="evidence" value="ECO:0007669"/>
    <property type="project" value="TreeGrafter"/>
</dbReference>
<reference evidence="3 4" key="1">
    <citation type="submission" date="2018-05" db="EMBL/GenBank/DDBJ databases">
        <title>Komagataeibacter cocois sp. nov., for a novel cellulose- producing strain isolated from coconut milk.</title>
        <authorList>
            <person name="Liu L."/>
            <person name="Wang Y."/>
            <person name="Liu S."/>
            <person name="Bi J."/>
            <person name="Chen H."/>
            <person name="Deng J."/>
            <person name="Zhang C."/>
            <person name="Hu Q."/>
            <person name="Li C."/>
        </authorList>
    </citation>
    <scope>NUCLEOTIDE SEQUENCE [LARGE SCALE GENOMIC DNA]</scope>
    <source>
        <strain evidence="3 4">WE7</strain>
    </source>
</reference>
<keyword evidence="1" id="KW-0812">Transmembrane</keyword>
<sequence>MELCFFCGTESAWKHGTWHGRLKIVMTCKLPSSGHLTTPIPQIIFMKIRSNVAFFVTKPINMEENVRRETELDAVRGIAALIVVFFHFWLIMPDEWKTQAVRFPMLMGHSFNLETLFHFTPLRLLISGSGAVGLFFVLSGYVLSLSISRHGMASYERFVVRRICRIYLPFVAIILFAALMLVLVKKAPLTGVSEWFSNGPWSVYPTEQVIMGHLLMTGTVPLLSLDNPAWSLVIEMRVSLIFPVLFVLMEKYRAQTLAAVMILYFAASMFLNSVGQNPPTTFTNSLIFTFEYLPLFVVGILFFQFRENIRTFYGSRSSMVRNAVLPLAIILLGVPAIGPENAVGVIRNLIWLVCTTIGSVATICVALHNERICGYLQKSHMQGLGHISYSLYLSHLVIVLSMAYALNAIMPVWAWLVLALPVSIAGATACFWLVEYPCMQAGYWLTRRPVLKPELVG</sequence>
<dbReference type="Pfam" id="PF01757">
    <property type="entry name" value="Acyl_transf_3"/>
    <property type="match status" value="1"/>
</dbReference>
<feature type="transmembrane region" description="Helical" evidence="1">
    <location>
        <begin position="389"/>
        <end position="406"/>
    </location>
</feature>
<dbReference type="PANTHER" id="PTHR23028">
    <property type="entry name" value="ACETYLTRANSFERASE"/>
    <property type="match status" value="1"/>
</dbReference>
<dbReference type="GO" id="GO:0016020">
    <property type="term" value="C:membrane"/>
    <property type="evidence" value="ECO:0007669"/>
    <property type="project" value="TreeGrafter"/>
</dbReference>
<evidence type="ECO:0000259" key="2">
    <source>
        <dbReference type="Pfam" id="PF01757"/>
    </source>
</evidence>